<evidence type="ECO:0000256" key="1">
    <source>
        <dbReference type="SAM" id="MobiDB-lite"/>
    </source>
</evidence>
<reference evidence="2 3" key="1">
    <citation type="submission" date="2018-04" db="EMBL/GenBank/DDBJ databases">
        <title>Genome sequencing of Flavobacterium sp. HYN0048.</title>
        <authorList>
            <person name="Yi H."/>
            <person name="Baek C."/>
        </authorList>
    </citation>
    <scope>NUCLEOTIDE SEQUENCE [LARGE SCALE GENOMIC DNA]</scope>
    <source>
        <strain evidence="2 3">HYN0048</strain>
    </source>
</reference>
<keyword evidence="3" id="KW-1185">Reference proteome</keyword>
<dbReference type="AlphaFoldDB" id="A0A2S0RFV1"/>
<proteinExistence type="predicted"/>
<dbReference type="EMBL" id="CP028811">
    <property type="protein sequence ID" value="AWA30544.1"/>
    <property type="molecule type" value="Genomic_DNA"/>
</dbReference>
<evidence type="ECO:0000313" key="2">
    <source>
        <dbReference type="EMBL" id="AWA30544.1"/>
    </source>
</evidence>
<dbReference type="Proteomes" id="UP000244193">
    <property type="component" value="Chromosome"/>
</dbReference>
<protein>
    <submittedName>
        <fullName evidence="2">Uncharacterized protein</fullName>
    </submittedName>
</protein>
<evidence type="ECO:0000313" key="3">
    <source>
        <dbReference type="Proteomes" id="UP000244193"/>
    </source>
</evidence>
<name>A0A2S0RFV1_9FLAO</name>
<sequence>MAAPFLLTSTVVLFVSVLVCTSTPFFPTVTLVPSSVFSGAASGVGGGGGGAGASAGASGAGGGAGASFLQDTMANDEIIAAIRITFFIR</sequence>
<organism evidence="2 3">
    <name type="scientific">Flavobacterium magnum</name>
    <dbReference type="NCBI Taxonomy" id="2162713"/>
    <lineage>
        <taxon>Bacteria</taxon>
        <taxon>Pseudomonadati</taxon>
        <taxon>Bacteroidota</taxon>
        <taxon>Flavobacteriia</taxon>
        <taxon>Flavobacteriales</taxon>
        <taxon>Flavobacteriaceae</taxon>
        <taxon>Flavobacterium</taxon>
    </lineage>
</organism>
<dbReference type="KEGG" id="fmg:HYN48_10830"/>
<feature type="region of interest" description="Disordered" evidence="1">
    <location>
        <begin position="44"/>
        <end position="64"/>
    </location>
</feature>
<accession>A0A2S0RFV1</accession>
<gene>
    <name evidence="2" type="ORF">HYN48_10830</name>
</gene>